<accession>A0AAE3G8Z5</accession>
<dbReference type="EMBL" id="JALJXV010000007">
    <property type="protein sequence ID" value="MCP1676002.1"/>
    <property type="molecule type" value="Genomic_DNA"/>
</dbReference>
<proteinExistence type="predicted"/>
<keyword evidence="2" id="KW-1185">Reference proteome</keyword>
<reference evidence="1" key="1">
    <citation type="submission" date="2022-03" db="EMBL/GenBank/DDBJ databases">
        <title>Genomic Encyclopedia of Type Strains, Phase III (KMG-III): the genomes of soil and plant-associated and newly described type strains.</title>
        <authorList>
            <person name="Whitman W."/>
        </authorList>
    </citation>
    <scope>NUCLEOTIDE SEQUENCE</scope>
    <source>
        <strain evidence="1">ANL 6-2</strain>
    </source>
</reference>
<evidence type="ECO:0000313" key="1">
    <source>
        <dbReference type="EMBL" id="MCP1676002.1"/>
    </source>
</evidence>
<name>A0AAE3G8Z5_9GAMM</name>
<comment type="caution">
    <text evidence="1">The sequence shown here is derived from an EMBL/GenBank/DDBJ whole genome shotgun (WGS) entry which is preliminary data.</text>
</comment>
<evidence type="ECO:0000313" key="2">
    <source>
        <dbReference type="Proteomes" id="UP001205843"/>
    </source>
</evidence>
<dbReference type="Proteomes" id="UP001205843">
    <property type="component" value="Unassembled WGS sequence"/>
</dbReference>
<sequence>MTHWRCSIRASALEDARASLGPLANEQFDVEAESQSDALHQVKKQITGRHPMTLLPADLLDDWLVAERMQG</sequence>
<organism evidence="1 2">
    <name type="scientific">Natronocella acetinitrilica</name>
    <dbReference type="NCBI Taxonomy" id="414046"/>
    <lineage>
        <taxon>Bacteria</taxon>
        <taxon>Pseudomonadati</taxon>
        <taxon>Pseudomonadota</taxon>
        <taxon>Gammaproteobacteria</taxon>
        <taxon>Chromatiales</taxon>
        <taxon>Ectothiorhodospiraceae</taxon>
        <taxon>Natronocella</taxon>
    </lineage>
</organism>
<gene>
    <name evidence="1" type="ORF">J2T57_003157</name>
</gene>
<dbReference type="RefSeq" id="WP_253480454.1">
    <property type="nucleotide sequence ID" value="NZ_JALJXV010000007.1"/>
</dbReference>
<protein>
    <submittedName>
        <fullName evidence="1">Uncharacterized protein</fullName>
    </submittedName>
</protein>
<dbReference type="AlphaFoldDB" id="A0AAE3G8Z5"/>